<comment type="caution">
    <text evidence="1">The sequence shown here is derived from an EMBL/GenBank/DDBJ whole genome shotgun (WGS) entry which is preliminary data.</text>
</comment>
<protein>
    <submittedName>
        <fullName evidence="1">Uncharacterized protein</fullName>
    </submittedName>
</protein>
<evidence type="ECO:0000313" key="1">
    <source>
        <dbReference type="EMBL" id="KJV33813.1"/>
    </source>
</evidence>
<dbReference type="EMBL" id="JZRB01000021">
    <property type="protein sequence ID" value="KJV33813.1"/>
    <property type="molecule type" value="Genomic_DNA"/>
</dbReference>
<dbReference type="Proteomes" id="UP000033651">
    <property type="component" value="Unassembled WGS sequence"/>
</dbReference>
<dbReference type="OrthoDB" id="18526at2"/>
<name>A0A0F3KRG5_9GAMM</name>
<organism evidence="1 2">
    <name type="scientific">Luteibacter yeojuensis</name>
    <dbReference type="NCBI Taxonomy" id="345309"/>
    <lineage>
        <taxon>Bacteria</taxon>
        <taxon>Pseudomonadati</taxon>
        <taxon>Pseudomonadota</taxon>
        <taxon>Gammaproteobacteria</taxon>
        <taxon>Lysobacterales</taxon>
        <taxon>Rhodanobacteraceae</taxon>
        <taxon>Luteibacter</taxon>
    </lineage>
</organism>
<evidence type="ECO:0000313" key="2">
    <source>
        <dbReference type="Proteomes" id="UP000033651"/>
    </source>
</evidence>
<dbReference type="AlphaFoldDB" id="A0A0F3KRG5"/>
<gene>
    <name evidence="1" type="ORF">VI08_10655</name>
</gene>
<proteinExistence type="predicted"/>
<sequence length="87" mass="8976">MDSFYTIDVDVQLVPGRGYSASYVITEPDGTVVHRRLIARRFAAYSEAMSCALDVAKATAATLPKQALGGLVPHGLAAAAVGSPIAG</sequence>
<dbReference type="PATRIC" id="fig|345309.4.peg.1469"/>
<accession>A0A0F3KRG5</accession>
<dbReference type="RefSeq" id="WP_045829558.1">
    <property type="nucleotide sequence ID" value="NZ_JZRB01000021.1"/>
</dbReference>
<keyword evidence="2" id="KW-1185">Reference proteome</keyword>
<reference evidence="1 2" key="1">
    <citation type="submission" date="2015-03" db="EMBL/GenBank/DDBJ databases">
        <title>Draft genome sequence of Luteibacter yeojuensis strain SU11.</title>
        <authorList>
            <person name="Sulaiman J."/>
            <person name="Priya K."/>
            <person name="Chan K.-G."/>
        </authorList>
    </citation>
    <scope>NUCLEOTIDE SEQUENCE [LARGE SCALE GENOMIC DNA]</scope>
    <source>
        <strain evidence="1 2">SU11</strain>
    </source>
</reference>